<dbReference type="EMBL" id="CP031641">
    <property type="protein sequence ID" value="AXO89625.1"/>
    <property type="molecule type" value="Genomic_DNA"/>
</dbReference>
<protein>
    <submittedName>
        <fullName evidence="1">General secretion pathway protein GspN</fullName>
    </submittedName>
</protein>
<dbReference type="GO" id="GO:0005886">
    <property type="term" value="C:plasma membrane"/>
    <property type="evidence" value="ECO:0007669"/>
    <property type="project" value="UniProtKB-SubCell"/>
</dbReference>
<reference evidence="1 2" key="1">
    <citation type="submission" date="2018-08" db="EMBL/GenBank/DDBJ databases">
        <authorList>
            <person name="Lee Y."/>
            <person name="Kakembo D."/>
        </authorList>
    </citation>
    <scope>NUCLEOTIDE SEQUENCE [LARGE SCALE GENOMIC DNA]</scope>
    <source>
        <strain evidence="1 2">JBCS1880</strain>
    </source>
</reference>
<sequence>MKARVLLWPLLVFVLTLVAEWPARWLAAMAGLPAQGVSGSLWQGEAAQVGDAGPLKWQVQPWRLRAQMRLGYQGQDWQVQIAGWPWRWHAQLAALEPTASVAGDYRLAGHWQGRLDIDGAWRRCQHAAGRLQTQSLALVAPWSMALGEGWLQLQCDDDWRVQGALALAGQHRVDLEAFLGARRGRLTFAVQPQAALTPLLRGAQWLGPEASSGERQWRW</sequence>
<dbReference type="Proteomes" id="UP000258127">
    <property type="component" value="Chromosome"/>
</dbReference>
<evidence type="ECO:0000313" key="2">
    <source>
        <dbReference type="Proteomes" id="UP000258127"/>
    </source>
</evidence>
<name>A0AAI8PCL2_9PSED</name>
<accession>A0AAI8PCL2</accession>
<dbReference type="GO" id="GO:0015628">
    <property type="term" value="P:protein secretion by the type II secretion system"/>
    <property type="evidence" value="ECO:0007669"/>
    <property type="project" value="InterPro"/>
</dbReference>
<gene>
    <name evidence="1" type="ORF">DZC75_17030</name>
</gene>
<dbReference type="GO" id="GO:0015627">
    <property type="term" value="C:type II protein secretion system complex"/>
    <property type="evidence" value="ECO:0007669"/>
    <property type="project" value="InterPro"/>
</dbReference>
<dbReference type="RefSeq" id="WP_116888960.1">
    <property type="nucleotide sequence ID" value="NZ_CP031641.1"/>
</dbReference>
<organism evidence="1 2">
    <name type="scientific">Pseudomonas parafulva</name>
    <dbReference type="NCBI Taxonomy" id="157782"/>
    <lineage>
        <taxon>Bacteria</taxon>
        <taxon>Pseudomonadati</taxon>
        <taxon>Pseudomonadota</taxon>
        <taxon>Gammaproteobacteria</taxon>
        <taxon>Pseudomonadales</taxon>
        <taxon>Pseudomonadaceae</taxon>
        <taxon>Pseudomonas</taxon>
    </lineage>
</organism>
<evidence type="ECO:0000313" key="1">
    <source>
        <dbReference type="EMBL" id="AXO89625.1"/>
    </source>
</evidence>
<proteinExistence type="predicted"/>
<keyword evidence="2" id="KW-1185">Reference proteome</keyword>
<dbReference type="AlphaFoldDB" id="A0AAI8PCL2"/>